<evidence type="ECO:0000256" key="8">
    <source>
        <dbReference type="ARBA" id="ARBA00022989"/>
    </source>
</evidence>
<evidence type="ECO:0000256" key="2">
    <source>
        <dbReference type="ARBA" id="ARBA00004429"/>
    </source>
</evidence>
<dbReference type="AlphaFoldDB" id="A0A6S7C5H5"/>
<dbReference type="SUPFAM" id="SSF161098">
    <property type="entry name" value="MetI-like"/>
    <property type="match status" value="1"/>
</dbReference>
<dbReference type="NCBIfam" id="TIGR01726">
    <property type="entry name" value="HEQRo_perm_3TM"/>
    <property type="match status" value="1"/>
</dbReference>
<evidence type="ECO:0000256" key="1">
    <source>
        <dbReference type="ARBA" id="ARBA00003159"/>
    </source>
</evidence>
<dbReference type="InterPro" id="IPR000515">
    <property type="entry name" value="MetI-like"/>
</dbReference>
<feature type="transmembrane region" description="Helical" evidence="10">
    <location>
        <begin position="25"/>
        <end position="47"/>
    </location>
</feature>
<dbReference type="Gene3D" id="1.10.3720.10">
    <property type="entry name" value="MetI-like"/>
    <property type="match status" value="1"/>
</dbReference>
<keyword evidence="5" id="KW-1003">Cell membrane</keyword>
<keyword evidence="7" id="KW-0029">Amino-acid transport</keyword>
<dbReference type="PROSITE" id="PS50928">
    <property type="entry name" value="ABC_TM1"/>
    <property type="match status" value="1"/>
</dbReference>
<evidence type="ECO:0000256" key="4">
    <source>
        <dbReference type="ARBA" id="ARBA00022448"/>
    </source>
</evidence>
<sequence>MNDPDFLARAASYLPQLLQGALTTLWLSALAVACGFFAGIFIYTMSVSRSRLLSTAARVHVSLFRGTPVLVQLLVFYFVPSALGLDLPGAVAAAIALSLNTAAYQSQILGVGFRSIPRGQIESAVTFNLTRRQTLWYIEVPQVVRATLPALISEMIDVIKASAVVSVISVTDLMRVGQQLSSSTYRPLEAYSLAACFYLGITTLLSIAGHFYSHYATRRG</sequence>
<keyword evidence="13" id="KW-1185">Reference proteome</keyword>
<gene>
    <name evidence="12" type="primary">artQ</name>
    <name evidence="12" type="ORF">LMG28138_05063</name>
</gene>
<keyword evidence="4 10" id="KW-0813">Transport</keyword>
<comment type="similarity">
    <text evidence="3">Belongs to the binding-protein-dependent transport system permease family. HisMQ subfamily.</text>
</comment>
<feature type="transmembrane region" description="Helical" evidence="10">
    <location>
        <begin position="59"/>
        <end position="79"/>
    </location>
</feature>
<keyword evidence="8 10" id="KW-1133">Transmembrane helix</keyword>
<evidence type="ECO:0000313" key="12">
    <source>
        <dbReference type="EMBL" id="CAB3801771.1"/>
    </source>
</evidence>
<evidence type="ECO:0000256" key="6">
    <source>
        <dbReference type="ARBA" id="ARBA00022692"/>
    </source>
</evidence>
<dbReference type="InterPro" id="IPR043429">
    <property type="entry name" value="ArtM/GltK/GlnP/TcyL/YhdX-like"/>
</dbReference>
<dbReference type="GO" id="GO:0043190">
    <property type="term" value="C:ATP-binding cassette (ABC) transporter complex"/>
    <property type="evidence" value="ECO:0007669"/>
    <property type="project" value="InterPro"/>
</dbReference>
<dbReference type="InterPro" id="IPR035906">
    <property type="entry name" value="MetI-like_sf"/>
</dbReference>
<comment type="function">
    <text evidence="1">Part of the binding-protein-dependent transport system for glutamine; probably responsible for the translocation of the substrate across the membrane.</text>
</comment>
<keyword evidence="6 10" id="KW-0812">Transmembrane</keyword>
<dbReference type="EMBL" id="CADIKM010000044">
    <property type="protein sequence ID" value="CAB3801771.1"/>
    <property type="molecule type" value="Genomic_DNA"/>
</dbReference>
<organism evidence="12 13">
    <name type="scientific">Pararobbsia alpina</name>
    <dbReference type="NCBI Taxonomy" id="621374"/>
    <lineage>
        <taxon>Bacteria</taxon>
        <taxon>Pseudomonadati</taxon>
        <taxon>Pseudomonadota</taxon>
        <taxon>Betaproteobacteria</taxon>
        <taxon>Burkholderiales</taxon>
        <taxon>Burkholderiaceae</taxon>
        <taxon>Pararobbsia</taxon>
    </lineage>
</organism>
<evidence type="ECO:0000256" key="9">
    <source>
        <dbReference type="ARBA" id="ARBA00023136"/>
    </source>
</evidence>
<accession>A0A6S7C5H5</accession>
<name>A0A6S7C5H5_9BURK</name>
<reference evidence="12 13" key="1">
    <citation type="submission" date="2020-04" db="EMBL/GenBank/DDBJ databases">
        <authorList>
            <person name="De Canck E."/>
        </authorList>
    </citation>
    <scope>NUCLEOTIDE SEQUENCE [LARGE SCALE GENOMIC DNA]</scope>
    <source>
        <strain evidence="12 13">LMG 28138</strain>
    </source>
</reference>
<evidence type="ECO:0000313" key="13">
    <source>
        <dbReference type="Proteomes" id="UP000494115"/>
    </source>
</evidence>
<evidence type="ECO:0000256" key="5">
    <source>
        <dbReference type="ARBA" id="ARBA00022475"/>
    </source>
</evidence>
<keyword evidence="9 10" id="KW-0472">Membrane</keyword>
<evidence type="ECO:0000256" key="10">
    <source>
        <dbReference type="RuleBase" id="RU363032"/>
    </source>
</evidence>
<evidence type="ECO:0000256" key="7">
    <source>
        <dbReference type="ARBA" id="ARBA00022970"/>
    </source>
</evidence>
<dbReference type="PANTHER" id="PTHR30614:SF20">
    <property type="entry name" value="GLUTAMINE TRANSPORT SYSTEM PERMEASE PROTEIN GLNP"/>
    <property type="match status" value="1"/>
</dbReference>
<protein>
    <submittedName>
        <fullName evidence="12">Arginine transport system permease protein ArtQ</fullName>
    </submittedName>
</protein>
<evidence type="ECO:0000259" key="11">
    <source>
        <dbReference type="PROSITE" id="PS50928"/>
    </source>
</evidence>
<dbReference type="RefSeq" id="WP_175107658.1">
    <property type="nucleotide sequence ID" value="NZ_CADIKM010000044.1"/>
</dbReference>
<dbReference type="CDD" id="cd06261">
    <property type="entry name" value="TM_PBP2"/>
    <property type="match status" value="1"/>
</dbReference>
<comment type="subcellular location">
    <subcellularLocation>
        <location evidence="2">Cell inner membrane</location>
        <topology evidence="2">Multi-pass membrane protein</topology>
    </subcellularLocation>
    <subcellularLocation>
        <location evidence="10">Cell membrane</location>
        <topology evidence="10">Multi-pass membrane protein</topology>
    </subcellularLocation>
</comment>
<feature type="transmembrane region" description="Helical" evidence="10">
    <location>
        <begin position="190"/>
        <end position="212"/>
    </location>
</feature>
<dbReference type="GO" id="GO:0006865">
    <property type="term" value="P:amino acid transport"/>
    <property type="evidence" value="ECO:0007669"/>
    <property type="project" value="UniProtKB-KW"/>
</dbReference>
<dbReference type="GO" id="GO:0022857">
    <property type="term" value="F:transmembrane transporter activity"/>
    <property type="evidence" value="ECO:0007669"/>
    <property type="project" value="InterPro"/>
</dbReference>
<dbReference type="InterPro" id="IPR010065">
    <property type="entry name" value="AA_ABC_transptr_permease_3TM"/>
</dbReference>
<dbReference type="PANTHER" id="PTHR30614">
    <property type="entry name" value="MEMBRANE COMPONENT OF AMINO ACID ABC TRANSPORTER"/>
    <property type="match status" value="1"/>
</dbReference>
<feature type="domain" description="ABC transmembrane type-1" evidence="11">
    <location>
        <begin position="21"/>
        <end position="209"/>
    </location>
</feature>
<dbReference type="Proteomes" id="UP000494115">
    <property type="component" value="Unassembled WGS sequence"/>
</dbReference>
<dbReference type="Pfam" id="PF00528">
    <property type="entry name" value="BPD_transp_1"/>
    <property type="match status" value="1"/>
</dbReference>
<evidence type="ECO:0000256" key="3">
    <source>
        <dbReference type="ARBA" id="ARBA00010072"/>
    </source>
</evidence>
<proteinExistence type="inferred from homology"/>